<dbReference type="PRINTS" id="PR00164">
    <property type="entry name" value="ABC2TRNSPORT"/>
</dbReference>
<name>A0A841BR68_9ACTN</name>
<dbReference type="InterPro" id="IPR051784">
    <property type="entry name" value="Nod_factor_ABC_transporter"/>
</dbReference>
<dbReference type="AlphaFoldDB" id="A0A841BR68"/>
<dbReference type="PIRSF" id="PIRSF006648">
    <property type="entry name" value="DrrB"/>
    <property type="match status" value="1"/>
</dbReference>
<proteinExistence type="inferred from homology"/>
<keyword evidence="2 6" id="KW-0812">Transmembrane</keyword>
<comment type="caution">
    <text evidence="8">The sequence shown here is derived from an EMBL/GenBank/DDBJ whole genome shotgun (WGS) entry which is preliminary data.</text>
</comment>
<evidence type="ECO:0000256" key="2">
    <source>
        <dbReference type="ARBA" id="ARBA00022692"/>
    </source>
</evidence>
<dbReference type="PROSITE" id="PS51012">
    <property type="entry name" value="ABC_TM2"/>
    <property type="match status" value="1"/>
</dbReference>
<keyword evidence="6" id="KW-1003">Cell membrane</keyword>
<sequence>MAHPTIAVLERQLTSYRRLFWASAFSAFVLPVLFVLSIGVGVGGYVNANGGLDGMDYLSFIAPGVLASTAFQMAVGESTFPILGDFRWTRGFHAMRATPVGVRDMVGGGLLYIVFRVLVACLAFLLVAGLFGALHSWWTVVTPLVCGLLGAAVAAPVTAFSATIDNDNYFALLFRFGVIPSTLFAGVFFPVDQLPLLVRPVAYASPLWHGVELCRSATLGVAPTWPVALHVAYLLAWLVVGYLLATRAFRRKLEN</sequence>
<reference evidence="8 9" key="1">
    <citation type="submission" date="2020-08" db="EMBL/GenBank/DDBJ databases">
        <title>Sequencing the genomes of 1000 actinobacteria strains.</title>
        <authorList>
            <person name="Klenk H.-P."/>
        </authorList>
    </citation>
    <scope>NUCLEOTIDE SEQUENCE [LARGE SCALE GENOMIC DNA]</scope>
    <source>
        <strain evidence="8 9">DSM 45362</strain>
    </source>
</reference>
<feature type="transmembrane region" description="Helical" evidence="6">
    <location>
        <begin position="172"/>
        <end position="191"/>
    </location>
</feature>
<comment type="subcellular location">
    <subcellularLocation>
        <location evidence="6">Cell membrane</location>
        <topology evidence="6">Multi-pass membrane protein</topology>
    </subcellularLocation>
    <subcellularLocation>
        <location evidence="1">Membrane</location>
        <topology evidence="1">Multi-pass membrane protein</topology>
    </subcellularLocation>
</comment>
<dbReference type="Pfam" id="PF01061">
    <property type="entry name" value="ABC2_membrane"/>
    <property type="match status" value="1"/>
</dbReference>
<keyword evidence="3 6" id="KW-1133">Transmembrane helix</keyword>
<gene>
    <name evidence="8" type="ORF">F4553_003068</name>
</gene>
<dbReference type="PANTHER" id="PTHR43229:SF2">
    <property type="entry name" value="NODULATION PROTEIN J"/>
    <property type="match status" value="1"/>
</dbReference>
<evidence type="ECO:0000256" key="3">
    <source>
        <dbReference type="ARBA" id="ARBA00022989"/>
    </source>
</evidence>
<feature type="transmembrane region" description="Helical" evidence="6">
    <location>
        <begin position="60"/>
        <end position="84"/>
    </location>
</feature>
<evidence type="ECO:0000256" key="1">
    <source>
        <dbReference type="ARBA" id="ARBA00004141"/>
    </source>
</evidence>
<feature type="transmembrane region" description="Helical" evidence="6">
    <location>
        <begin position="19"/>
        <end position="40"/>
    </location>
</feature>
<evidence type="ECO:0000313" key="9">
    <source>
        <dbReference type="Proteomes" id="UP000587527"/>
    </source>
</evidence>
<accession>A0A841BR68</accession>
<keyword evidence="9" id="KW-1185">Reference proteome</keyword>
<evidence type="ECO:0000256" key="6">
    <source>
        <dbReference type="RuleBase" id="RU361157"/>
    </source>
</evidence>
<dbReference type="GO" id="GO:0043190">
    <property type="term" value="C:ATP-binding cassette (ABC) transporter complex"/>
    <property type="evidence" value="ECO:0007669"/>
    <property type="project" value="InterPro"/>
</dbReference>
<evidence type="ECO:0000256" key="5">
    <source>
        <dbReference type="ARBA" id="ARBA00023251"/>
    </source>
</evidence>
<dbReference type="InterPro" id="IPR013525">
    <property type="entry name" value="ABC2_TM"/>
</dbReference>
<dbReference type="Proteomes" id="UP000587527">
    <property type="component" value="Unassembled WGS sequence"/>
</dbReference>
<keyword evidence="5" id="KW-0046">Antibiotic resistance</keyword>
<dbReference type="GO" id="GO:0140359">
    <property type="term" value="F:ABC-type transporter activity"/>
    <property type="evidence" value="ECO:0007669"/>
    <property type="project" value="InterPro"/>
</dbReference>
<evidence type="ECO:0000256" key="4">
    <source>
        <dbReference type="ARBA" id="ARBA00023136"/>
    </source>
</evidence>
<feature type="domain" description="ABC transmembrane type-2" evidence="7">
    <location>
        <begin position="22"/>
        <end position="252"/>
    </location>
</feature>
<feature type="transmembrane region" description="Helical" evidence="6">
    <location>
        <begin position="227"/>
        <end position="245"/>
    </location>
</feature>
<dbReference type="PANTHER" id="PTHR43229">
    <property type="entry name" value="NODULATION PROTEIN J"/>
    <property type="match status" value="1"/>
</dbReference>
<dbReference type="InterPro" id="IPR047817">
    <property type="entry name" value="ABC2_TM_bact-type"/>
</dbReference>
<feature type="transmembrane region" description="Helical" evidence="6">
    <location>
        <begin position="137"/>
        <end position="160"/>
    </location>
</feature>
<evidence type="ECO:0000259" key="7">
    <source>
        <dbReference type="PROSITE" id="PS51012"/>
    </source>
</evidence>
<keyword evidence="4 6" id="KW-0472">Membrane</keyword>
<dbReference type="GO" id="GO:0046677">
    <property type="term" value="P:response to antibiotic"/>
    <property type="evidence" value="ECO:0007669"/>
    <property type="project" value="UniProtKB-KW"/>
</dbReference>
<organism evidence="8 9">
    <name type="scientific">Allocatelliglobosispora scoriae</name>
    <dbReference type="NCBI Taxonomy" id="643052"/>
    <lineage>
        <taxon>Bacteria</taxon>
        <taxon>Bacillati</taxon>
        <taxon>Actinomycetota</taxon>
        <taxon>Actinomycetes</taxon>
        <taxon>Micromonosporales</taxon>
        <taxon>Micromonosporaceae</taxon>
        <taxon>Allocatelliglobosispora</taxon>
    </lineage>
</organism>
<dbReference type="RefSeq" id="WP_184836483.1">
    <property type="nucleotide sequence ID" value="NZ_JACHMN010000002.1"/>
</dbReference>
<comment type="similarity">
    <text evidence="6">Belongs to the ABC-2 integral membrane protein family.</text>
</comment>
<dbReference type="EMBL" id="JACHMN010000002">
    <property type="protein sequence ID" value="MBB5869689.1"/>
    <property type="molecule type" value="Genomic_DNA"/>
</dbReference>
<keyword evidence="6" id="KW-0813">Transport</keyword>
<protein>
    <recommendedName>
        <fullName evidence="6">Transport permease protein</fullName>
    </recommendedName>
</protein>
<feature type="transmembrane region" description="Helical" evidence="6">
    <location>
        <begin position="105"/>
        <end position="131"/>
    </location>
</feature>
<dbReference type="InterPro" id="IPR000412">
    <property type="entry name" value="ABC_2_transport"/>
</dbReference>
<evidence type="ECO:0000313" key="8">
    <source>
        <dbReference type="EMBL" id="MBB5869689.1"/>
    </source>
</evidence>